<accession>A0A139SJ88</accession>
<proteinExistence type="predicted"/>
<dbReference type="PANTHER" id="PTHR38774:SF1">
    <property type="entry name" value="CYTOPLASMIC PROTEIN"/>
    <property type="match status" value="1"/>
</dbReference>
<name>A0A139SJ88_9GAMM</name>
<dbReference type="AlphaFoldDB" id="A0A139SJ88"/>
<reference evidence="1 2" key="1">
    <citation type="submission" date="2016-02" db="EMBL/GenBank/DDBJ databases">
        <authorList>
            <person name="Wen L."/>
            <person name="He K."/>
            <person name="Yang H."/>
        </authorList>
    </citation>
    <scope>NUCLEOTIDE SEQUENCE [LARGE SCALE GENOMIC DNA]</scope>
    <source>
        <strain evidence="1 2">CV58</strain>
    </source>
</reference>
<comment type="caution">
    <text evidence="1">The sequence shown here is derived from an EMBL/GenBank/DDBJ whole genome shotgun (WGS) entry which is preliminary data.</text>
</comment>
<organism evidence="1 2">
    <name type="scientific">Ventosimonas gracilis</name>
    <dbReference type="NCBI Taxonomy" id="1680762"/>
    <lineage>
        <taxon>Bacteria</taxon>
        <taxon>Pseudomonadati</taxon>
        <taxon>Pseudomonadota</taxon>
        <taxon>Gammaproteobacteria</taxon>
        <taxon>Pseudomonadales</taxon>
        <taxon>Ventosimonadaceae</taxon>
        <taxon>Ventosimonas</taxon>
    </lineage>
</organism>
<dbReference type="EMBL" id="LSZO01000211">
    <property type="protein sequence ID" value="KXU34617.1"/>
    <property type="molecule type" value="Genomic_DNA"/>
</dbReference>
<evidence type="ECO:0000313" key="1">
    <source>
        <dbReference type="EMBL" id="KXU34617.1"/>
    </source>
</evidence>
<sequence>MTARRLRRFNLASLQAQCALNYVHLIRLLPQIRQIGSSKPIALTHGCHDWGVLHFQVLEVCPWTSSVQLTHDYSGTWLHLPALVVRVYHDLRLAEVITAQSHHSLASRYPYPNPAMHQPDEKSQLNGFLGQCLNHCLAIGHQPLPV</sequence>
<protein>
    <submittedName>
        <fullName evidence="1">Cytoplasmic protein</fullName>
    </submittedName>
</protein>
<keyword evidence="2" id="KW-1185">Reference proteome</keyword>
<dbReference type="OrthoDB" id="9793663at2"/>
<dbReference type="Proteomes" id="UP000072660">
    <property type="component" value="Unassembled WGS sequence"/>
</dbReference>
<dbReference type="PANTHER" id="PTHR38774">
    <property type="entry name" value="CYTOPLASMIC PROTEIN-RELATED"/>
    <property type="match status" value="1"/>
</dbReference>
<dbReference type="InterPro" id="IPR009659">
    <property type="entry name" value="DUF1249"/>
</dbReference>
<gene>
    <name evidence="1" type="ORF">AXE65_06955</name>
</gene>
<dbReference type="Pfam" id="PF06853">
    <property type="entry name" value="DUF1249"/>
    <property type="match status" value="1"/>
</dbReference>
<evidence type="ECO:0000313" key="2">
    <source>
        <dbReference type="Proteomes" id="UP000072660"/>
    </source>
</evidence>